<name>A0ABS4GPI6_9BACL</name>
<organism evidence="2 3">
    <name type="scientific">Ammoniphilus resinae</name>
    <dbReference type="NCBI Taxonomy" id="861532"/>
    <lineage>
        <taxon>Bacteria</taxon>
        <taxon>Bacillati</taxon>
        <taxon>Bacillota</taxon>
        <taxon>Bacilli</taxon>
        <taxon>Bacillales</taxon>
        <taxon>Paenibacillaceae</taxon>
        <taxon>Aneurinibacillus group</taxon>
        <taxon>Ammoniphilus</taxon>
    </lineage>
</organism>
<gene>
    <name evidence="2" type="ORF">J2Z37_002038</name>
</gene>
<proteinExistence type="predicted"/>
<feature type="region of interest" description="Disordered" evidence="1">
    <location>
        <begin position="340"/>
        <end position="371"/>
    </location>
</feature>
<dbReference type="RefSeq" id="WP_209810091.1">
    <property type="nucleotide sequence ID" value="NZ_JAGGKT010000004.1"/>
</dbReference>
<reference evidence="2 3" key="1">
    <citation type="submission" date="2021-03" db="EMBL/GenBank/DDBJ databases">
        <title>Genomic Encyclopedia of Type Strains, Phase IV (KMG-IV): sequencing the most valuable type-strain genomes for metagenomic binning, comparative biology and taxonomic classification.</title>
        <authorList>
            <person name="Goeker M."/>
        </authorList>
    </citation>
    <scope>NUCLEOTIDE SEQUENCE [LARGE SCALE GENOMIC DNA]</scope>
    <source>
        <strain evidence="2 3">DSM 24738</strain>
    </source>
</reference>
<sequence>MHPHYEQSTKHLIIDWYEKKKDGSGKVTSSSPIHHYFSGIPSALQLHPKDPKKVVRATFTGDTHGKMPGWMEKYAKEHDFQCQQVTRNGEVGWWIANWRIYPTGSKPLTSPHLEGAIAQMSHFIPEVCEDLREKLLENREVIKMNLRNYPDIYNPFGLYFRPEEIKGEGGSLLIEEDFILKREDEESDHDYRLRIEKDGRLERLIYELITPLPEPVSAQPEVIGEDILNDEWTFDFDELGEIEDESPGIPNDQVDEILDFQFEDIEEDELFDLEEIVFEDDLSANQLDELVTEGVKELPEKLPENELFTKGNDDSSDHIPMVEELEEETDPENVVEVEEKSLGDATDVGLDSEDPGSIVLPAPTTPEKRSNLRVMEGRDKKSGACDGQFALF</sequence>
<comment type="caution">
    <text evidence="2">The sequence shown here is derived from an EMBL/GenBank/DDBJ whole genome shotgun (WGS) entry which is preliminary data.</text>
</comment>
<evidence type="ECO:0000313" key="2">
    <source>
        <dbReference type="EMBL" id="MBP1932037.1"/>
    </source>
</evidence>
<dbReference type="EMBL" id="JAGGKT010000004">
    <property type="protein sequence ID" value="MBP1932037.1"/>
    <property type="molecule type" value="Genomic_DNA"/>
</dbReference>
<protein>
    <submittedName>
        <fullName evidence="2">Uncharacterized protein</fullName>
    </submittedName>
</protein>
<keyword evidence="3" id="KW-1185">Reference proteome</keyword>
<evidence type="ECO:0000256" key="1">
    <source>
        <dbReference type="SAM" id="MobiDB-lite"/>
    </source>
</evidence>
<accession>A0ABS4GPI6</accession>
<evidence type="ECO:0000313" key="3">
    <source>
        <dbReference type="Proteomes" id="UP001519343"/>
    </source>
</evidence>
<dbReference type="Proteomes" id="UP001519343">
    <property type="component" value="Unassembled WGS sequence"/>
</dbReference>